<geneLocation type="plasmid" evidence="1">
    <name>unnamed</name>
</geneLocation>
<dbReference type="KEGG" id="jme:EEW87_17595"/>
<evidence type="ECO:0000313" key="1">
    <source>
        <dbReference type="EMBL" id="QGX08819.1"/>
    </source>
</evidence>
<protein>
    <submittedName>
        <fullName evidence="1">Uncharacterized protein</fullName>
    </submittedName>
</protein>
<dbReference type="EMBL" id="CP046475">
    <property type="protein sequence ID" value="QGX08819.1"/>
    <property type="molecule type" value="Genomic_DNA"/>
</dbReference>
<dbReference type="AlphaFoldDB" id="A0A650GFJ6"/>
<dbReference type="Proteomes" id="UP000271708">
    <property type="component" value="Plasmid unnamed"/>
</dbReference>
<name>A0A650GFJ6_9MICO</name>
<sequence>MKVTAKVTRSGGWWAIEVPEVRGVFTQAKRLDQVAEIVADAVAVMKDVDPASVEVTIEPALSENTRVDISEAQRLSKAAEAAMSKASAQMRRAVAGALAEGLTVRDVGILLDLSPQRVSQLSPKRNSLSA</sequence>
<dbReference type="RefSeq" id="WP_123093687.1">
    <property type="nucleotide sequence ID" value="NZ_CP046475.1"/>
</dbReference>
<reference evidence="1 2" key="1">
    <citation type="submission" date="2019-11" db="EMBL/GenBank/DDBJ databases">
        <title>Complete Genome Sequence of Janibacter melonis M714.</title>
        <authorList>
            <person name="Zhao Q."/>
        </authorList>
    </citation>
    <scope>NUCLEOTIDE SEQUENCE [LARGE SCALE GENOMIC DNA]</scope>
    <source>
        <strain evidence="1 2">M714</strain>
        <plasmid evidence="1 2">unnamed</plasmid>
    </source>
</reference>
<dbReference type="SUPFAM" id="SSF143100">
    <property type="entry name" value="TTHA1013/TTHA0281-like"/>
    <property type="match status" value="1"/>
</dbReference>
<dbReference type="InterPro" id="IPR035069">
    <property type="entry name" value="TTHA1013/TTHA0281-like"/>
</dbReference>
<accession>A0A650GFJ6</accession>
<organism evidence="1 2">
    <name type="scientific">Janibacter melonis</name>
    <dbReference type="NCBI Taxonomy" id="262209"/>
    <lineage>
        <taxon>Bacteria</taxon>
        <taxon>Bacillati</taxon>
        <taxon>Actinomycetota</taxon>
        <taxon>Actinomycetes</taxon>
        <taxon>Micrococcales</taxon>
        <taxon>Intrasporangiaceae</taxon>
        <taxon>Janibacter</taxon>
    </lineage>
</organism>
<evidence type="ECO:0000313" key="2">
    <source>
        <dbReference type="Proteomes" id="UP000271708"/>
    </source>
</evidence>
<gene>
    <name evidence="1" type="ORF">EEW87_17595</name>
</gene>
<keyword evidence="1" id="KW-0614">Plasmid</keyword>
<proteinExistence type="predicted"/>
<dbReference type="GeneID" id="59163545"/>